<proteinExistence type="predicted"/>
<keyword evidence="1" id="KW-1133">Transmembrane helix</keyword>
<feature type="transmembrane region" description="Helical" evidence="1">
    <location>
        <begin position="21"/>
        <end position="39"/>
    </location>
</feature>
<evidence type="ECO:0000256" key="1">
    <source>
        <dbReference type="SAM" id="Phobius"/>
    </source>
</evidence>
<reference evidence="2" key="1">
    <citation type="submission" date="2018-02" db="EMBL/GenBank/DDBJ databases">
        <title>Rhizophora mucronata_Transcriptome.</title>
        <authorList>
            <person name="Meera S.P."/>
            <person name="Sreeshan A."/>
            <person name="Augustine A."/>
        </authorList>
    </citation>
    <scope>NUCLEOTIDE SEQUENCE</scope>
    <source>
        <tissue evidence="2">Leaf</tissue>
    </source>
</reference>
<dbReference type="AlphaFoldDB" id="A0A2P2PAQ0"/>
<organism evidence="2">
    <name type="scientific">Rhizophora mucronata</name>
    <name type="common">Asiatic mangrove</name>
    <dbReference type="NCBI Taxonomy" id="61149"/>
    <lineage>
        <taxon>Eukaryota</taxon>
        <taxon>Viridiplantae</taxon>
        <taxon>Streptophyta</taxon>
        <taxon>Embryophyta</taxon>
        <taxon>Tracheophyta</taxon>
        <taxon>Spermatophyta</taxon>
        <taxon>Magnoliopsida</taxon>
        <taxon>eudicotyledons</taxon>
        <taxon>Gunneridae</taxon>
        <taxon>Pentapetalae</taxon>
        <taxon>rosids</taxon>
        <taxon>fabids</taxon>
        <taxon>Malpighiales</taxon>
        <taxon>Rhizophoraceae</taxon>
        <taxon>Rhizophora</taxon>
    </lineage>
</organism>
<keyword evidence="1" id="KW-0472">Membrane</keyword>
<dbReference type="EMBL" id="GGEC01071285">
    <property type="protein sequence ID" value="MBX51769.1"/>
    <property type="molecule type" value="Transcribed_RNA"/>
</dbReference>
<sequence>MNQGYLPPPYKLQYYVKRLTTISEITAAILYVSGYFTFVKTNLTAMPLE</sequence>
<keyword evidence="1" id="KW-0812">Transmembrane</keyword>
<protein>
    <submittedName>
        <fullName evidence="2">Uncharacterized protein</fullName>
    </submittedName>
</protein>
<accession>A0A2P2PAQ0</accession>
<name>A0A2P2PAQ0_RHIMU</name>
<evidence type="ECO:0000313" key="2">
    <source>
        <dbReference type="EMBL" id="MBX51769.1"/>
    </source>
</evidence>